<dbReference type="PANTHER" id="PTHR45637">
    <property type="entry name" value="FLIPPASE KINASE 1-RELATED"/>
    <property type="match status" value="1"/>
</dbReference>
<dbReference type="Gene3D" id="3.30.200.20">
    <property type="entry name" value="Phosphorylase Kinase, domain 1"/>
    <property type="match status" value="1"/>
</dbReference>
<dbReference type="EC" id="2.7.11.1" evidence="2"/>
<dbReference type="OrthoDB" id="432483at2759"/>
<evidence type="ECO:0000259" key="11">
    <source>
        <dbReference type="PROSITE" id="PS50011"/>
    </source>
</evidence>
<dbReference type="EMBL" id="CACSLK010034108">
    <property type="protein sequence ID" value="CAA0841281.1"/>
    <property type="molecule type" value="Genomic_DNA"/>
</dbReference>
<keyword evidence="7" id="KW-0067">ATP-binding</keyword>
<feature type="compositionally biased region" description="Basic and acidic residues" evidence="10">
    <location>
        <begin position="199"/>
        <end position="212"/>
    </location>
</feature>
<comment type="similarity">
    <text evidence="1">Belongs to the protein kinase superfamily. AGC Ser/Thr protein kinase family.</text>
</comment>
<dbReference type="PROSITE" id="PS50011">
    <property type="entry name" value="PROTEIN_KINASE_DOM"/>
    <property type="match status" value="1"/>
</dbReference>
<evidence type="ECO:0000256" key="7">
    <source>
        <dbReference type="ARBA" id="ARBA00022840"/>
    </source>
</evidence>
<dbReference type="FunFam" id="1.10.510.10:FF:000028">
    <property type="entry name" value="serine/threonine-protein kinase D6PK-like"/>
    <property type="match status" value="1"/>
</dbReference>
<feature type="non-terminal residue" evidence="12">
    <location>
        <position position="607"/>
    </location>
</feature>
<keyword evidence="4" id="KW-0808">Transferase</keyword>
<evidence type="ECO:0000313" key="12">
    <source>
        <dbReference type="EMBL" id="CAA0841281.1"/>
    </source>
</evidence>
<keyword evidence="3" id="KW-0723">Serine/threonine-protein kinase</keyword>
<evidence type="ECO:0000256" key="1">
    <source>
        <dbReference type="ARBA" id="ARBA00009903"/>
    </source>
</evidence>
<evidence type="ECO:0000256" key="5">
    <source>
        <dbReference type="ARBA" id="ARBA00022741"/>
    </source>
</evidence>
<accession>A0A9N7P292</accession>
<feature type="region of interest" description="Disordered" evidence="10">
    <location>
        <begin position="50"/>
        <end position="70"/>
    </location>
</feature>
<dbReference type="InterPro" id="IPR000719">
    <property type="entry name" value="Prot_kinase_dom"/>
</dbReference>
<dbReference type="FunFam" id="1.10.510.10:FF:000020">
    <property type="entry name" value="serine/threonine-protein kinase D6PK-like"/>
    <property type="match status" value="1"/>
</dbReference>
<feature type="compositionally biased region" description="Basic residues" evidence="10">
    <location>
        <begin position="50"/>
        <end position="61"/>
    </location>
</feature>
<feature type="region of interest" description="Disordered" evidence="10">
    <location>
        <begin position="166"/>
        <end position="224"/>
    </location>
</feature>
<keyword evidence="5" id="KW-0547">Nucleotide-binding</keyword>
<dbReference type="InterPro" id="IPR011009">
    <property type="entry name" value="Kinase-like_dom_sf"/>
</dbReference>
<dbReference type="SMART" id="SM00220">
    <property type="entry name" value="S_TKc"/>
    <property type="match status" value="1"/>
</dbReference>
<dbReference type="SUPFAM" id="SSF56112">
    <property type="entry name" value="Protein kinase-like (PK-like)"/>
    <property type="match status" value="1"/>
</dbReference>
<evidence type="ECO:0000256" key="8">
    <source>
        <dbReference type="ARBA" id="ARBA00047899"/>
    </source>
</evidence>
<comment type="catalytic activity">
    <reaction evidence="8">
        <text>L-threonyl-[protein] + ATP = O-phospho-L-threonyl-[protein] + ADP + H(+)</text>
        <dbReference type="Rhea" id="RHEA:46608"/>
        <dbReference type="Rhea" id="RHEA-COMP:11060"/>
        <dbReference type="Rhea" id="RHEA-COMP:11605"/>
        <dbReference type="ChEBI" id="CHEBI:15378"/>
        <dbReference type="ChEBI" id="CHEBI:30013"/>
        <dbReference type="ChEBI" id="CHEBI:30616"/>
        <dbReference type="ChEBI" id="CHEBI:61977"/>
        <dbReference type="ChEBI" id="CHEBI:456216"/>
        <dbReference type="EC" id="2.7.11.1"/>
    </reaction>
</comment>
<proteinExistence type="inferred from homology"/>
<keyword evidence="6 12" id="KW-0418">Kinase</keyword>
<feature type="compositionally biased region" description="Low complexity" evidence="10">
    <location>
        <begin position="213"/>
        <end position="224"/>
    </location>
</feature>
<dbReference type="PROSITE" id="PS00108">
    <property type="entry name" value="PROTEIN_KINASE_ST"/>
    <property type="match status" value="1"/>
</dbReference>
<sequence>MSTFPCTHEITELTENCETKTSRDTKNRRSIEDDINRLFEAIDIGTSRRHFSGKSSMKRPIRVSPSHISGSGIGISDPMSLKQSFRGLCISQASEMAALRKRLPRPSASPGISDYRAVVIEENKEENYCTSNRNSAKDISDLVKSPSKDFVKRKYEPRRTLVPKTVGQCNEAVKDKRDQHRKGKMVNSRPGSSLVCKTRRADEKSSAKEKSEFSQSSQSSSMGSSFYSEETYLSGGSSRSGHRAHMSRDSRWEAISCARKQHGSLSLRSFKMLRKIGGGDIGTVYLSELIGTGCLFAVKVMDNEYLVARKKMTRAHTEREILGILDHPFLPTLYAHFATDKFSCLVMEYCLGGDLHVLRQKQPSRSFSEKAARFYAAEVLVALEYLHMLGVVYRDLKPENVLVREDGHIMLTDFDLSLRCPTPVTPTLLQPPTTNPPPSSCIDPLCLHPSCFTLHKAPRKPEPHPDMRYPQMVLEPTGARSNSFVGTHEYLAPEVVRGEGHGSPVDWWTLGVFLYEMLYGLTPFRGSTNEETLSNVVSRCLTFPGAPVVSSAARDLMRRLLRKEPEERPGSAAEIRGHPFFEGLNWALVRCQRPPEMPRLVDVGGAS</sequence>
<evidence type="ECO:0000256" key="6">
    <source>
        <dbReference type="ARBA" id="ARBA00022777"/>
    </source>
</evidence>
<dbReference type="AlphaFoldDB" id="A0A9N7P292"/>
<evidence type="ECO:0000256" key="9">
    <source>
        <dbReference type="ARBA" id="ARBA00048679"/>
    </source>
</evidence>
<evidence type="ECO:0000256" key="4">
    <source>
        <dbReference type="ARBA" id="ARBA00022679"/>
    </source>
</evidence>
<dbReference type="CDD" id="cd05574">
    <property type="entry name" value="STKc_phototropin_like"/>
    <property type="match status" value="1"/>
</dbReference>
<dbReference type="GO" id="GO:0005524">
    <property type="term" value="F:ATP binding"/>
    <property type="evidence" value="ECO:0007669"/>
    <property type="project" value="UniProtKB-KW"/>
</dbReference>
<evidence type="ECO:0000256" key="2">
    <source>
        <dbReference type="ARBA" id="ARBA00012513"/>
    </source>
</evidence>
<dbReference type="InterPro" id="IPR008271">
    <property type="entry name" value="Ser/Thr_kinase_AS"/>
</dbReference>
<comment type="catalytic activity">
    <reaction evidence="9">
        <text>L-seryl-[protein] + ATP = O-phospho-L-seryl-[protein] + ADP + H(+)</text>
        <dbReference type="Rhea" id="RHEA:17989"/>
        <dbReference type="Rhea" id="RHEA-COMP:9863"/>
        <dbReference type="Rhea" id="RHEA-COMP:11604"/>
        <dbReference type="ChEBI" id="CHEBI:15378"/>
        <dbReference type="ChEBI" id="CHEBI:29999"/>
        <dbReference type="ChEBI" id="CHEBI:30616"/>
        <dbReference type="ChEBI" id="CHEBI:83421"/>
        <dbReference type="ChEBI" id="CHEBI:456216"/>
        <dbReference type="EC" id="2.7.11.1"/>
    </reaction>
</comment>
<protein>
    <recommendedName>
        <fullName evidence="2">non-specific serine/threonine protein kinase</fullName>
        <ecNumber evidence="2">2.7.11.1</ecNumber>
    </recommendedName>
</protein>
<dbReference type="GO" id="GO:0004674">
    <property type="term" value="F:protein serine/threonine kinase activity"/>
    <property type="evidence" value="ECO:0007669"/>
    <property type="project" value="UniProtKB-KW"/>
</dbReference>
<name>A0A9N7P292_STRHE</name>
<keyword evidence="13" id="KW-1185">Reference proteome</keyword>
<dbReference type="Pfam" id="PF00069">
    <property type="entry name" value="Pkinase"/>
    <property type="match status" value="2"/>
</dbReference>
<dbReference type="Proteomes" id="UP001153555">
    <property type="component" value="Unassembled WGS sequence"/>
</dbReference>
<comment type="caution">
    <text evidence="12">The sequence shown here is derived from an EMBL/GenBank/DDBJ whole genome shotgun (WGS) entry which is preliminary data.</text>
</comment>
<feature type="domain" description="Protein kinase" evidence="11">
    <location>
        <begin position="270"/>
        <end position="581"/>
    </location>
</feature>
<evidence type="ECO:0000313" key="13">
    <source>
        <dbReference type="Proteomes" id="UP001153555"/>
    </source>
</evidence>
<gene>
    <name evidence="12" type="ORF">SHERM_07296</name>
</gene>
<dbReference type="Gene3D" id="1.10.510.10">
    <property type="entry name" value="Transferase(Phosphotransferase) domain 1"/>
    <property type="match status" value="2"/>
</dbReference>
<reference evidence="12" key="1">
    <citation type="submission" date="2019-12" db="EMBL/GenBank/DDBJ databases">
        <authorList>
            <person name="Scholes J."/>
        </authorList>
    </citation>
    <scope>NUCLEOTIDE SEQUENCE</scope>
</reference>
<evidence type="ECO:0000256" key="3">
    <source>
        <dbReference type="ARBA" id="ARBA00022527"/>
    </source>
</evidence>
<evidence type="ECO:0000256" key="10">
    <source>
        <dbReference type="SAM" id="MobiDB-lite"/>
    </source>
</evidence>
<organism evidence="12 13">
    <name type="scientific">Striga hermonthica</name>
    <name type="common">Purple witchweed</name>
    <name type="synonym">Buchnera hermonthica</name>
    <dbReference type="NCBI Taxonomy" id="68872"/>
    <lineage>
        <taxon>Eukaryota</taxon>
        <taxon>Viridiplantae</taxon>
        <taxon>Streptophyta</taxon>
        <taxon>Embryophyta</taxon>
        <taxon>Tracheophyta</taxon>
        <taxon>Spermatophyta</taxon>
        <taxon>Magnoliopsida</taxon>
        <taxon>eudicotyledons</taxon>
        <taxon>Gunneridae</taxon>
        <taxon>Pentapetalae</taxon>
        <taxon>asterids</taxon>
        <taxon>lamiids</taxon>
        <taxon>Lamiales</taxon>
        <taxon>Orobanchaceae</taxon>
        <taxon>Buchnereae</taxon>
        <taxon>Striga</taxon>
    </lineage>
</organism>